<gene>
    <name evidence="4" type="ORF">ASPVEDRAFT_156456</name>
</gene>
<dbReference type="PIRSF" id="PIRSF000137">
    <property type="entry name" value="Alcohol_oxidase"/>
    <property type="match status" value="1"/>
</dbReference>
<dbReference type="RefSeq" id="XP_040674629.1">
    <property type="nucleotide sequence ID" value="XM_040808523.1"/>
</dbReference>
<dbReference type="PANTHER" id="PTHR11552">
    <property type="entry name" value="GLUCOSE-METHANOL-CHOLINE GMC OXIDOREDUCTASE"/>
    <property type="match status" value="1"/>
</dbReference>
<evidence type="ECO:0000259" key="3">
    <source>
        <dbReference type="PROSITE" id="PS00624"/>
    </source>
</evidence>
<accession>A0A1L9Q532</accession>
<dbReference type="AlphaFoldDB" id="A0A1L9Q532"/>
<comment type="cofactor">
    <cofactor evidence="2">
        <name>FAD</name>
        <dbReference type="ChEBI" id="CHEBI:57692"/>
    </cofactor>
</comment>
<dbReference type="SUPFAM" id="SSF51905">
    <property type="entry name" value="FAD/NAD(P)-binding domain"/>
    <property type="match status" value="1"/>
</dbReference>
<feature type="binding site" evidence="2">
    <location>
        <begin position="19"/>
        <end position="20"/>
    </location>
    <ligand>
        <name>FAD</name>
        <dbReference type="ChEBI" id="CHEBI:57692"/>
    </ligand>
</feature>
<dbReference type="PROSITE" id="PS00624">
    <property type="entry name" value="GMC_OXRED_2"/>
    <property type="match status" value="1"/>
</dbReference>
<comment type="similarity">
    <text evidence="1">Belongs to the GMC oxidoreductase family.</text>
</comment>
<proteinExistence type="inferred from homology"/>
<dbReference type="InterPro" id="IPR036188">
    <property type="entry name" value="FAD/NAD-bd_sf"/>
</dbReference>
<evidence type="ECO:0000313" key="4">
    <source>
        <dbReference type="EMBL" id="OJJ08867.1"/>
    </source>
</evidence>
<dbReference type="Gene3D" id="3.50.50.60">
    <property type="entry name" value="FAD/NAD(P)-binding domain"/>
    <property type="match status" value="1"/>
</dbReference>
<dbReference type="STRING" id="1036611.A0A1L9Q532"/>
<feature type="binding site" evidence="2">
    <location>
        <position position="89"/>
    </location>
    <ligand>
        <name>FAD</name>
        <dbReference type="ChEBI" id="CHEBI:57692"/>
    </ligand>
</feature>
<dbReference type="Gene3D" id="3.30.560.10">
    <property type="entry name" value="Glucose Oxidase, domain 3"/>
    <property type="match status" value="1"/>
</dbReference>
<dbReference type="Proteomes" id="UP000184073">
    <property type="component" value="Unassembled WGS sequence"/>
</dbReference>
<feature type="domain" description="Glucose-methanol-choline oxidoreductase N-terminal" evidence="3">
    <location>
        <begin position="262"/>
        <end position="276"/>
    </location>
</feature>
<evidence type="ECO:0000256" key="2">
    <source>
        <dbReference type="PIRSR" id="PIRSR000137-2"/>
    </source>
</evidence>
<evidence type="ECO:0000313" key="5">
    <source>
        <dbReference type="Proteomes" id="UP000184073"/>
    </source>
</evidence>
<dbReference type="GO" id="GO:0016614">
    <property type="term" value="F:oxidoreductase activity, acting on CH-OH group of donors"/>
    <property type="evidence" value="ECO:0007669"/>
    <property type="project" value="InterPro"/>
</dbReference>
<reference evidence="5" key="1">
    <citation type="journal article" date="2017" name="Genome Biol.">
        <title>Comparative genomics reveals high biological diversity and specific adaptations in the industrially and medically important fungal genus Aspergillus.</title>
        <authorList>
            <person name="de Vries R.P."/>
            <person name="Riley R."/>
            <person name="Wiebenga A."/>
            <person name="Aguilar-Osorio G."/>
            <person name="Amillis S."/>
            <person name="Uchima C.A."/>
            <person name="Anderluh G."/>
            <person name="Asadollahi M."/>
            <person name="Askin M."/>
            <person name="Barry K."/>
            <person name="Battaglia E."/>
            <person name="Bayram O."/>
            <person name="Benocci T."/>
            <person name="Braus-Stromeyer S.A."/>
            <person name="Caldana C."/>
            <person name="Canovas D."/>
            <person name="Cerqueira G.C."/>
            <person name="Chen F."/>
            <person name="Chen W."/>
            <person name="Choi C."/>
            <person name="Clum A."/>
            <person name="Dos Santos R.A."/>
            <person name="Damasio A.R."/>
            <person name="Diallinas G."/>
            <person name="Emri T."/>
            <person name="Fekete E."/>
            <person name="Flipphi M."/>
            <person name="Freyberg S."/>
            <person name="Gallo A."/>
            <person name="Gournas C."/>
            <person name="Habgood R."/>
            <person name="Hainaut M."/>
            <person name="Harispe M.L."/>
            <person name="Henrissat B."/>
            <person name="Hilden K.S."/>
            <person name="Hope R."/>
            <person name="Hossain A."/>
            <person name="Karabika E."/>
            <person name="Karaffa L."/>
            <person name="Karanyi Z."/>
            <person name="Krasevec N."/>
            <person name="Kuo A."/>
            <person name="Kusch H."/>
            <person name="LaButti K."/>
            <person name="Lagendijk E.L."/>
            <person name="Lapidus A."/>
            <person name="Levasseur A."/>
            <person name="Lindquist E."/>
            <person name="Lipzen A."/>
            <person name="Logrieco A.F."/>
            <person name="MacCabe A."/>
            <person name="Maekelae M.R."/>
            <person name="Malavazi I."/>
            <person name="Melin P."/>
            <person name="Meyer V."/>
            <person name="Mielnichuk N."/>
            <person name="Miskei M."/>
            <person name="Molnar A.P."/>
            <person name="Mule G."/>
            <person name="Ngan C.Y."/>
            <person name="Orejas M."/>
            <person name="Orosz E."/>
            <person name="Ouedraogo J.P."/>
            <person name="Overkamp K.M."/>
            <person name="Park H.-S."/>
            <person name="Perrone G."/>
            <person name="Piumi F."/>
            <person name="Punt P.J."/>
            <person name="Ram A.F."/>
            <person name="Ramon A."/>
            <person name="Rauscher S."/>
            <person name="Record E."/>
            <person name="Riano-Pachon D.M."/>
            <person name="Robert V."/>
            <person name="Roehrig J."/>
            <person name="Ruller R."/>
            <person name="Salamov A."/>
            <person name="Salih N.S."/>
            <person name="Samson R.A."/>
            <person name="Sandor E."/>
            <person name="Sanguinetti M."/>
            <person name="Schuetze T."/>
            <person name="Sepcic K."/>
            <person name="Shelest E."/>
            <person name="Sherlock G."/>
            <person name="Sophianopoulou V."/>
            <person name="Squina F.M."/>
            <person name="Sun H."/>
            <person name="Susca A."/>
            <person name="Todd R.B."/>
            <person name="Tsang A."/>
            <person name="Unkles S.E."/>
            <person name="van de Wiele N."/>
            <person name="van Rossen-Uffink D."/>
            <person name="Oliveira J.V."/>
            <person name="Vesth T.C."/>
            <person name="Visser J."/>
            <person name="Yu J.-H."/>
            <person name="Zhou M."/>
            <person name="Andersen M.R."/>
            <person name="Archer D.B."/>
            <person name="Baker S.E."/>
            <person name="Benoit I."/>
            <person name="Brakhage A.A."/>
            <person name="Braus G.H."/>
            <person name="Fischer R."/>
            <person name="Frisvad J.C."/>
            <person name="Goldman G.H."/>
            <person name="Houbraken J."/>
            <person name="Oakley B."/>
            <person name="Pocsi I."/>
            <person name="Scazzocchio C."/>
            <person name="Seiboth B."/>
            <person name="vanKuyk P.A."/>
            <person name="Wortman J."/>
            <person name="Dyer P.S."/>
            <person name="Grigoriev I.V."/>
        </authorList>
    </citation>
    <scope>NUCLEOTIDE SEQUENCE [LARGE SCALE GENOMIC DNA]</scope>
    <source>
        <strain evidence="5">CBS 583.65</strain>
    </source>
</reference>
<dbReference type="EMBL" id="KV878141">
    <property type="protein sequence ID" value="OJJ08867.1"/>
    <property type="molecule type" value="Genomic_DNA"/>
</dbReference>
<dbReference type="Pfam" id="PF00732">
    <property type="entry name" value="GMC_oxred_N"/>
    <property type="match status" value="1"/>
</dbReference>
<dbReference type="Pfam" id="PF05199">
    <property type="entry name" value="GMC_oxred_C"/>
    <property type="match status" value="1"/>
</dbReference>
<dbReference type="PANTHER" id="PTHR11552:SF210">
    <property type="entry name" value="GLUCOSE-METHANOL-CHOLINE OXIDOREDUCTASE N-TERMINAL DOMAIN-CONTAINING PROTEIN-RELATED"/>
    <property type="match status" value="1"/>
</dbReference>
<protein>
    <recommendedName>
        <fullName evidence="3">Glucose-methanol-choline oxidoreductase N-terminal domain-containing protein</fullName>
    </recommendedName>
</protein>
<dbReference type="GO" id="GO:0050660">
    <property type="term" value="F:flavin adenine dinucleotide binding"/>
    <property type="evidence" value="ECO:0007669"/>
    <property type="project" value="InterPro"/>
</dbReference>
<evidence type="ECO:0000256" key="1">
    <source>
        <dbReference type="ARBA" id="ARBA00010790"/>
    </source>
</evidence>
<name>A0A1L9Q532_ASPVE</name>
<dbReference type="OrthoDB" id="269227at2759"/>
<dbReference type="InterPro" id="IPR000172">
    <property type="entry name" value="GMC_OxRdtase_N"/>
</dbReference>
<dbReference type="VEuPathDB" id="FungiDB:ASPVEDRAFT_156456"/>
<dbReference type="InterPro" id="IPR012132">
    <property type="entry name" value="GMC_OxRdtase"/>
</dbReference>
<sequence length="531" mass="56475">MAPAALPQSADYVIVGGGTSGLVLASRLSEDPNVNIVVLESGPDRTTDPEVRDPLVWRALSGSDLDWKPRTTPQGGLNNRTLDHPAGRVLGGSSTINGLVLTSPSPAGMDAWAKLGNPDWTWETFKPYLQKSYTVPGKAVEGVIKTMEPTLVDGVDNTLVQAWIDAHAEEGYLKATDFEGEERTIGVRPFTATIDPATGTRSSADNTYGAVASACPNVTIVTGATVKRILFSEGITASGVKVDYKGSSVTVGAVKEVILAAGAFHTPKLLELSGVGDTERLKSLGIPPVLHSSGVGENLQNHTMGVIPVPLKDNPDLADVKPGIQALAFRQLDPNDITEVLKQKQEWNGDEEVIKSLLQSPNEASAYSLIGMMQNLAIVVVMLTFPFSRGSVHIRSADPGAPPIIDPRLLSNDLDIEFLARHVQALRRLLSSPAFQPLLQSPREPSELAKLKTTLRESMASTAHHACGTAAMLPKEHGGVVDQDLKVYGTTNLRIVDASIFPLIPHANPMATVYGVAERAADLIKGAIGDN</sequence>
<organism evidence="4 5">
    <name type="scientific">Aspergillus versicolor CBS 583.65</name>
    <dbReference type="NCBI Taxonomy" id="1036611"/>
    <lineage>
        <taxon>Eukaryota</taxon>
        <taxon>Fungi</taxon>
        <taxon>Dikarya</taxon>
        <taxon>Ascomycota</taxon>
        <taxon>Pezizomycotina</taxon>
        <taxon>Eurotiomycetes</taxon>
        <taxon>Eurotiomycetidae</taxon>
        <taxon>Eurotiales</taxon>
        <taxon>Aspergillaceae</taxon>
        <taxon>Aspergillus</taxon>
        <taxon>Aspergillus subgen. Nidulantes</taxon>
    </lineage>
</organism>
<dbReference type="InterPro" id="IPR007867">
    <property type="entry name" value="GMC_OxRtase_C"/>
</dbReference>
<dbReference type="SUPFAM" id="SSF54373">
    <property type="entry name" value="FAD-linked reductases, C-terminal domain"/>
    <property type="match status" value="1"/>
</dbReference>
<feature type="binding site" evidence="2">
    <location>
        <begin position="97"/>
        <end position="100"/>
    </location>
    <ligand>
        <name>FAD</name>
        <dbReference type="ChEBI" id="CHEBI:57692"/>
    </ligand>
</feature>
<keyword evidence="2" id="KW-0274">FAD</keyword>
<keyword evidence="5" id="KW-1185">Reference proteome</keyword>
<keyword evidence="2" id="KW-0285">Flavoprotein</keyword>
<feature type="binding site" evidence="2">
    <location>
        <position position="226"/>
    </location>
    <ligand>
        <name>FAD</name>
        <dbReference type="ChEBI" id="CHEBI:57692"/>
    </ligand>
</feature>
<dbReference type="GeneID" id="63724034"/>